<protein>
    <submittedName>
        <fullName evidence="1">Uncharacterized protein</fullName>
    </submittedName>
</protein>
<gene>
    <name evidence="1" type="ORF">AALO17_06280</name>
    <name evidence="2" type="ORF">BO223_08005</name>
</gene>
<dbReference type="EMBL" id="MPJZ01000065">
    <property type="protein sequence ID" value="OLU44519.1"/>
    <property type="molecule type" value="Genomic_DNA"/>
</dbReference>
<dbReference type="STRING" id="1702221.AALO17_06280"/>
<evidence type="ECO:0000313" key="2">
    <source>
        <dbReference type="EMBL" id="OLU44519.1"/>
    </source>
</evidence>
<organism evidence="1 3">
    <name type="scientific">Faecalibaculum rodentium</name>
    <dbReference type="NCBI Taxonomy" id="1702221"/>
    <lineage>
        <taxon>Bacteria</taxon>
        <taxon>Bacillati</taxon>
        <taxon>Bacillota</taxon>
        <taxon>Erysipelotrichia</taxon>
        <taxon>Erysipelotrichales</taxon>
        <taxon>Erysipelotrichaceae</taxon>
        <taxon>Faecalibaculum</taxon>
    </lineage>
</organism>
<evidence type="ECO:0000313" key="3">
    <source>
        <dbReference type="Proteomes" id="UP000069771"/>
    </source>
</evidence>
<sequence length="99" mass="11389">MKKKVQIVVTTEFDSNERKKFEDFFQATESMVGVEDQMNLSSAECEVEDDEPGVTTWGFEQDELGRISKTTEIMTLFPKDIYNGDYSDPINFMIGNLEE</sequence>
<dbReference type="EMBL" id="CP011391">
    <property type="protein sequence ID" value="AMK53762.1"/>
    <property type="molecule type" value="Genomic_DNA"/>
</dbReference>
<reference evidence="1 3" key="1">
    <citation type="journal article" date="2016" name="Gut Pathog.">
        <title>Whole genome sequencing of "Faecalibaculum rodentium" ALO17, isolated from C57BL/6J laboratory mouse feces.</title>
        <authorList>
            <person name="Lim S."/>
            <person name="Chang D.H."/>
            <person name="Ahn S."/>
            <person name="Kim B.C."/>
        </authorList>
    </citation>
    <scope>NUCLEOTIDE SEQUENCE [LARGE SCALE GENOMIC DNA]</scope>
    <source>
        <strain evidence="1 3">Alo17</strain>
    </source>
</reference>
<evidence type="ECO:0000313" key="4">
    <source>
        <dbReference type="Proteomes" id="UP000186758"/>
    </source>
</evidence>
<dbReference type="AlphaFoldDB" id="A0A140DSY5"/>
<evidence type="ECO:0000313" key="1">
    <source>
        <dbReference type="EMBL" id="AMK53762.1"/>
    </source>
</evidence>
<reference evidence="2 4" key="2">
    <citation type="submission" date="2016-11" db="EMBL/GenBank/DDBJ databases">
        <title>Description of two novel members of the family Erysipelotrichaceae: Ileibacterium lipovorans gen. nov., sp. nov. and Dubosiella newyorkensis, gen. nov., sp. nov.</title>
        <authorList>
            <person name="Cox L.M."/>
            <person name="Sohn J."/>
            <person name="Tyrrell K.L."/>
            <person name="Citron D.M."/>
            <person name="Lawson P.A."/>
            <person name="Patel N.B."/>
            <person name="Iizumi T."/>
            <person name="Perez-Perez G.I."/>
            <person name="Goldstein E.J."/>
            <person name="Blaser M.J."/>
        </authorList>
    </citation>
    <scope>NUCLEOTIDE SEQUENCE [LARGE SCALE GENOMIC DNA]</scope>
    <source>
        <strain evidence="2 4">NYU-BL-K8</strain>
    </source>
</reference>
<dbReference type="Proteomes" id="UP000069771">
    <property type="component" value="Chromosome"/>
</dbReference>
<name>A0A140DSY5_9FIRM</name>
<accession>A0A140DSY5</accession>
<dbReference type="Proteomes" id="UP000186758">
    <property type="component" value="Unassembled WGS sequence"/>
</dbReference>
<dbReference type="OrthoDB" id="1267107at2"/>
<keyword evidence="3" id="KW-1185">Reference proteome</keyword>
<dbReference type="RefSeq" id="WP_067555302.1">
    <property type="nucleotide sequence ID" value="NZ_CAMTMS010000007.1"/>
</dbReference>
<dbReference type="GeneID" id="78477449"/>
<dbReference type="KEGG" id="fro:AALO17_06280"/>
<proteinExistence type="predicted"/>